<keyword evidence="2" id="KW-0732">Signal</keyword>
<keyword evidence="1" id="KW-0472">Membrane</keyword>
<feature type="transmembrane region" description="Helical" evidence="1">
    <location>
        <begin position="233"/>
        <end position="258"/>
    </location>
</feature>
<dbReference type="EMBL" id="BOML01000034">
    <property type="protein sequence ID" value="GIE02802.1"/>
    <property type="molecule type" value="Genomic_DNA"/>
</dbReference>
<feature type="transmembrane region" description="Helical" evidence="1">
    <location>
        <begin position="163"/>
        <end position="180"/>
    </location>
</feature>
<evidence type="ECO:0000256" key="2">
    <source>
        <dbReference type="SAM" id="SignalP"/>
    </source>
</evidence>
<feature type="chain" id="PRO_5047321587" description="ABC transporter permease" evidence="2">
    <location>
        <begin position="22"/>
        <end position="263"/>
    </location>
</feature>
<gene>
    <name evidence="3" type="ORF">Adu01nite_41520</name>
</gene>
<evidence type="ECO:0000313" key="3">
    <source>
        <dbReference type="EMBL" id="GIE02802.1"/>
    </source>
</evidence>
<feature type="transmembrane region" description="Helical" evidence="1">
    <location>
        <begin position="62"/>
        <end position="82"/>
    </location>
</feature>
<feature type="transmembrane region" description="Helical" evidence="1">
    <location>
        <begin position="187"/>
        <end position="213"/>
    </location>
</feature>
<dbReference type="Proteomes" id="UP000637628">
    <property type="component" value="Unassembled WGS sequence"/>
</dbReference>
<keyword evidence="1" id="KW-1133">Transmembrane helix</keyword>
<feature type="transmembrane region" description="Helical" evidence="1">
    <location>
        <begin position="117"/>
        <end position="143"/>
    </location>
</feature>
<accession>A0ABQ3YYY6</accession>
<sequence>MTLLRAVVAELRKTATLPASAAATAVAVLGPLGITVLNAFSVRNAIRSGQPGLVAYTSPAEAAFSAAPLGTIGAIILGVVVISSEFTANSPDAGGGRQITATLAATPRRLVVLAAKAVAVVLNVLAAAAITLPACLFVADFVIGDLATPDDLGPTAARAAGAALYWTLTALMALAITVLTRSGVIPLIVLIVNSSLVSVSMVLTHVTTLAYYLPDAAGMRLFADDPLGEFEHALAPLTGGLVMAAWALGFLAVSSAVFTRRDA</sequence>
<comment type="caution">
    <text evidence="3">The sequence shown here is derived from an EMBL/GenBank/DDBJ whole genome shotgun (WGS) entry which is preliminary data.</text>
</comment>
<name>A0ABQ3YYY6_9ACTN</name>
<keyword evidence="4" id="KW-1185">Reference proteome</keyword>
<dbReference type="RefSeq" id="WP_203728537.1">
    <property type="nucleotide sequence ID" value="NZ_BAAATX010000013.1"/>
</dbReference>
<proteinExistence type="predicted"/>
<reference evidence="3 4" key="1">
    <citation type="submission" date="2021-01" db="EMBL/GenBank/DDBJ databases">
        <title>Whole genome shotgun sequence of Actinoplanes durhamensis NBRC 14914.</title>
        <authorList>
            <person name="Komaki H."/>
            <person name="Tamura T."/>
        </authorList>
    </citation>
    <scope>NUCLEOTIDE SEQUENCE [LARGE SCALE GENOMIC DNA]</scope>
    <source>
        <strain evidence="3 4">NBRC 14914</strain>
    </source>
</reference>
<evidence type="ECO:0000256" key="1">
    <source>
        <dbReference type="SAM" id="Phobius"/>
    </source>
</evidence>
<feature type="transmembrane region" description="Helical" evidence="1">
    <location>
        <begin position="21"/>
        <end position="42"/>
    </location>
</feature>
<keyword evidence="1" id="KW-0812">Transmembrane</keyword>
<evidence type="ECO:0008006" key="5">
    <source>
        <dbReference type="Google" id="ProtNLM"/>
    </source>
</evidence>
<feature type="signal peptide" evidence="2">
    <location>
        <begin position="1"/>
        <end position="21"/>
    </location>
</feature>
<organism evidence="3 4">
    <name type="scientific">Paractinoplanes durhamensis</name>
    <dbReference type="NCBI Taxonomy" id="113563"/>
    <lineage>
        <taxon>Bacteria</taxon>
        <taxon>Bacillati</taxon>
        <taxon>Actinomycetota</taxon>
        <taxon>Actinomycetes</taxon>
        <taxon>Micromonosporales</taxon>
        <taxon>Micromonosporaceae</taxon>
        <taxon>Paractinoplanes</taxon>
    </lineage>
</organism>
<evidence type="ECO:0000313" key="4">
    <source>
        <dbReference type="Proteomes" id="UP000637628"/>
    </source>
</evidence>
<protein>
    <recommendedName>
        <fullName evidence="5">ABC transporter permease</fullName>
    </recommendedName>
</protein>